<evidence type="ECO:0000313" key="4">
    <source>
        <dbReference type="EMBL" id="AWB68412.1"/>
    </source>
</evidence>
<evidence type="ECO:0000256" key="1">
    <source>
        <dbReference type="ARBA" id="ARBA00023012"/>
    </source>
</evidence>
<accession>A0A2S0VW60</accession>
<dbReference type="RefSeq" id="WP_108604471.1">
    <property type="nucleotide sequence ID" value="NZ_CP026604.1"/>
</dbReference>
<dbReference type="OrthoDB" id="6307719at2"/>
<keyword evidence="1" id="KW-0902">Two-component regulatory system</keyword>
<proteinExistence type="predicted"/>
<protein>
    <submittedName>
        <fullName evidence="4">Hpt domain-containing protein</fullName>
    </submittedName>
</protein>
<name>A0A2S0VW60_9ALTE</name>
<dbReference type="InterPro" id="IPR036641">
    <property type="entry name" value="HPT_dom_sf"/>
</dbReference>
<evidence type="ECO:0000313" key="5">
    <source>
        <dbReference type="Proteomes" id="UP000244441"/>
    </source>
</evidence>
<dbReference type="Proteomes" id="UP000244441">
    <property type="component" value="Chromosome"/>
</dbReference>
<dbReference type="Gene3D" id="1.20.120.160">
    <property type="entry name" value="HPT domain"/>
    <property type="match status" value="1"/>
</dbReference>
<evidence type="ECO:0000256" key="2">
    <source>
        <dbReference type="PROSITE-ProRule" id="PRU00110"/>
    </source>
</evidence>
<sequence>MAQSDSVYNKSILVDLIGDDQALIRSYQNQFLQQCIASTKTFAKAFNAKDFAELKAIAHQLKTSAKALGAVQCAERLQAIEEAALTHDLTTVRSLLQQLTSDIKAVKGAFYESE</sequence>
<dbReference type="GO" id="GO:0000160">
    <property type="term" value="P:phosphorelay signal transduction system"/>
    <property type="evidence" value="ECO:0007669"/>
    <property type="project" value="UniProtKB-KW"/>
</dbReference>
<dbReference type="KEGG" id="cate:C2869_19260"/>
<dbReference type="AlphaFoldDB" id="A0A2S0VW60"/>
<feature type="domain" description="HPt" evidence="3">
    <location>
        <begin position="20"/>
        <end position="113"/>
    </location>
</feature>
<dbReference type="Pfam" id="PF01627">
    <property type="entry name" value="Hpt"/>
    <property type="match status" value="1"/>
</dbReference>
<keyword evidence="2" id="KW-0597">Phosphoprotein</keyword>
<organism evidence="4 5">
    <name type="scientific">Saccharobesus litoralis</name>
    <dbReference type="NCBI Taxonomy" id="2172099"/>
    <lineage>
        <taxon>Bacteria</taxon>
        <taxon>Pseudomonadati</taxon>
        <taxon>Pseudomonadota</taxon>
        <taxon>Gammaproteobacteria</taxon>
        <taxon>Alteromonadales</taxon>
        <taxon>Alteromonadaceae</taxon>
        <taxon>Saccharobesus</taxon>
    </lineage>
</organism>
<feature type="modified residue" description="Phosphohistidine" evidence="2">
    <location>
        <position position="59"/>
    </location>
</feature>
<dbReference type="InterPro" id="IPR008207">
    <property type="entry name" value="Sig_transdc_His_kin_Hpt_dom"/>
</dbReference>
<dbReference type="GO" id="GO:0004672">
    <property type="term" value="F:protein kinase activity"/>
    <property type="evidence" value="ECO:0007669"/>
    <property type="project" value="UniProtKB-ARBA"/>
</dbReference>
<reference evidence="4 5" key="1">
    <citation type="submission" date="2018-01" db="EMBL/GenBank/DDBJ databases">
        <title>Genome sequence of a Cantenovulum-like bacteria.</title>
        <authorList>
            <person name="Tan W.R."/>
            <person name="Lau N.-S."/>
            <person name="Go F."/>
            <person name="Amirul A.-A.A."/>
        </authorList>
    </citation>
    <scope>NUCLEOTIDE SEQUENCE [LARGE SCALE GENOMIC DNA]</scope>
    <source>
        <strain evidence="4 5">CCB-QB4</strain>
    </source>
</reference>
<dbReference type="SUPFAM" id="SSF47226">
    <property type="entry name" value="Histidine-containing phosphotransfer domain, HPT domain"/>
    <property type="match status" value="1"/>
</dbReference>
<keyword evidence="5" id="KW-1185">Reference proteome</keyword>
<dbReference type="EMBL" id="CP026604">
    <property type="protein sequence ID" value="AWB68412.1"/>
    <property type="molecule type" value="Genomic_DNA"/>
</dbReference>
<evidence type="ECO:0000259" key="3">
    <source>
        <dbReference type="PROSITE" id="PS50894"/>
    </source>
</evidence>
<dbReference type="PROSITE" id="PS50894">
    <property type="entry name" value="HPT"/>
    <property type="match status" value="1"/>
</dbReference>
<gene>
    <name evidence="4" type="ORF">C2869_19260</name>
</gene>